<dbReference type="OrthoDB" id="1431064at2"/>
<dbReference type="PANTHER" id="PTHR13947:SF37">
    <property type="entry name" value="LD18367P"/>
    <property type="match status" value="1"/>
</dbReference>
<keyword evidence="1 3" id="KW-0808">Transferase</keyword>
<dbReference type="PANTHER" id="PTHR13947">
    <property type="entry name" value="GNAT FAMILY N-ACETYLTRANSFERASE"/>
    <property type="match status" value="1"/>
</dbReference>
<dbReference type="RefSeq" id="WP_113633888.1">
    <property type="nucleotide sequence ID" value="NZ_QNUX01000002.1"/>
</dbReference>
<accession>A0A366B3P9</accession>
<feature type="domain" description="N-acetyltransferase" evidence="2">
    <location>
        <begin position="7"/>
        <end position="157"/>
    </location>
</feature>
<comment type="caution">
    <text evidence="3">The sequence shown here is derived from an EMBL/GenBank/DDBJ whole genome shotgun (WGS) entry which is preliminary data.</text>
</comment>
<evidence type="ECO:0000313" key="3">
    <source>
        <dbReference type="EMBL" id="RBN51511.1"/>
    </source>
</evidence>
<dbReference type="GO" id="GO:0008080">
    <property type="term" value="F:N-acetyltransferase activity"/>
    <property type="evidence" value="ECO:0007669"/>
    <property type="project" value="InterPro"/>
</dbReference>
<evidence type="ECO:0000313" key="4">
    <source>
        <dbReference type="Proteomes" id="UP000253676"/>
    </source>
</evidence>
<dbReference type="AlphaFoldDB" id="A0A366B3P9"/>
<proteinExistence type="predicted"/>
<evidence type="ECO:0000259" key="2">
    <source>
        <dbReference type="PROSITE" id="PS51186"/>
    </source>
</evidence>
<dbReference type="Pfam" id="PF00583">
    <property type="entry name" value="Acetyltransf_1"/>
    <property type="match status" value="1"/>
</dbReference>
<dbReference type="PROSITE" id="PS51186">
    <property type="entry name" value="GNAT"/>
    <property type="match status" value="1"/>
</dbReference>
<evidence type="ECO:0000256" key="1">
    <source>
        <dbReference type="ARBA" id="ARBA00022679"/>
    </source>
</evidence>
<gene>
    <name evidence="3" type="ORF">DR980_03630</name>
</gene>
<dbReference type="CDD" id="cd04301">
    <property type="entry name" value="NAT_SF"/>
    <property type="match status" value="1"/>
</dbReference>
<keyword evidence="4" id="KW-1185">Reference proteome</keyword>
<organism evidence="3 4">
    <name type="scientific">Flavobacterium psychrolimnae</name>
    <dbReference type="NCBI Taxonomy" id="249351"/>
    <lineage>
        <taxon>Bacteria</taxon>
        <taxon>Pseudomonadati</taxon>
        <taxon>Bacteroidota</taxon>
        <taxon>Flavobacteriia</taxon>
        <taxon>Flavobacteriales</taxon>
        <taxon>Flavobacteriaceae</taxon>
        <taxon>Flavobacterium</taxon>
    </lineage>
</organism>
<name>A0A366B3P9_9FLAO</name>
<dbReference type="InterPro" id="IPR000182">
    <property type="entry name" value="GNAT_dom"/>
</dbReference>
<dbReference type="Proteomes" id="UP000253676">
    <property type="component" value="Unassembled WGS sequence"/>
</dbReference>
<sequence length="157" mass="17795">MSVDNTIEIIPFSPTYKEAIKTLNLEWLQKHFKVEPKDELVLSDPQGQIIDKGGMIFYAKYKDEIVGTVSLIKIDDTTFELSKMAVTDGVQGLGIGKKLMLHCLAVAEAKGMEKVILYSNRKLLSAIHLYEKFGFVEVPLEDGVYERADIKMERIIR</sequence>
<dbReference type="Gene3D" id="3.40.630.30">
    <property type="match status" value="1"/>
</dbReference>
<dbReference type="InterPro" id="IPR050769">
    <property type="entry name" value="NAT_camello-type"/>
</dbReference>
<protein>
    <submittedName>
        <fullName evidence="3">GNAT family N-acetyltransferase</fullName>
    </submittedName>
</protein>
<reference evidence="3 4" key="1">
    <citation type="submission" date="2018-07" db="EMBL/GenBank/DDBJ databases">
        <title>Complete genome sequence of Flavobacterium psychrolimnae LMG 22018.</title>
        <authorList>
            <person name="Kim D.-U."/>
        </authorList>
    </citation>
    <scope>NUCLEOTIDE SEQUENCE [LARGE SCALE GENOMIC DNA]</scope>
    <source>
        <strain evidence="3 4">LMG 22018</strain>
    </source>
</reference>
<dbReference type="EMBL" id="QNUX01000002">
    <property type="protein sequence ID" value="RBN51511.1"/>
    <property type="molecule type" value="Genomic_DNA"/>
</dbReference>
<dbReference type="SUPFAM" id="SSF55729">
    <property type="entry name" value="Acyl-CoA N-acyltransferases (Nat)"/>
    <property type="match status" value="1"/>
</dbReference>
<dbReference type="InterPro" id="IPR016181">
    <property type="entry name" value="Acyl_CoA_acyltransferase"/>
</dbReference>